<evidence type="ECO:0000313" key="4">
    <source>
        <dbReference type="EMBL" id="ABX02856.1"/>
    </source>
</evidence>
<dbReference type="PANTHER" id="PTHR43479">
    <property type="entry name" value="ACREF/ENVCD OPERON REPRESSOR-RELATED"/>
    <property type="match status" value="1"/>
</dbReference>
<organism evidence="4 5">
    <name type="scientific">Herpetosiphon aurantiacus (strain ATCC 23779 / DSM 785 / 114-95)</name>
    <dbReference type="NCBI Taxonomy" id="316274"/>
    <lineage>
        <taxon>Bacteria</taxon>
        <taxon>Bacillati</taxon>
        <taxon>Chloroflexota</taxon>
        <taxon>Chloroflexia</taxon>
        <taxon>Herpetosiphonales</taxon>
        <taxon>Herpetosiphonaceae</taxon>
        <taxon>Herpetosiphon</taxon>
    </lineage>
</organism>
<dbReference type="Pfam" id="PF00440">
    <property type="entry name" value="TetR_N"/>
    <property type="match status" value="1"/>
</dbReference>
<dbReference type="PRINTS" id="PR00455">
    <property type="entry name" value="HTHTETR"/>
</dbReference>
<protein>
    <submittedName>
        <fullName evidence="4">Transcriptional regulator, TetR family</fullName>
    </submittedName>
</protein>
<dbReference type="Pfam" id="PF13972">
    <property type="entry name" value="TetR"/>
    <property type="match status" value="1"/>
</dbReference>
<dbReference type="PROSITE" id="PS50977">
    <property type="entry name" value="HTH_TETR_2"/>
    <property type="match status" value="1"/>
</dbReference>
<accession>A9B6F3</accession>
<keyword evidence="1 2" id="KW-0238">DNA-binding</keyword>
<dbReference type="HOGENOM" id="CLU_091262_1_0_0"/>
<dbReference type="BioCyc" id="HAUR316274:GHYA-207-MONOMER"/>
<evidence type="ECO:0000313" key="5">
    <source>
        <dbReference type="Proteomes" id="UP000000787"/>
    </source>
</evidence>
<dbReference type="AlphaFoldDB" id="A9B6F3"/>
<reference evidence="4 5" key="1">
    <citation type="journal article" date="2011" name="Stand. Genomic Sci.">
        <title>Complete genome sequence of the filamentous gliding predatory bacterium Herpetosiphon aurantiacus type strain (114-95(T)).</title>
        <authorList>
            <person name="Kiss H."/>
            <person name="Nett M."/>
            <person name="Domin N."/>
            <person name="Martin K."/>
            <person name="Maresca J.A."/>
            <person name="Copeland A."/>
            <person name="Lapidus A."/>
            <person name="Lucas S."/>
            <person name="Berry K.W."/>
            <person name="Glavina Del Rio T."/>
            <person name="Dalin E."/>
            <person name="Tice H."/>
            <person name="Pitluck S."/>
            <person name="Richardson P."/>
            <person name="Bruce D."/>
            <person name="Goodwin L."/>
            <person name="Han C."/>
            <person name="Detter J.C."/>
            <person name="Schmutz J."/>
            <person name="Brettin T."/>
            <person name="Land M."/>
            <person name="Hauser L."/>
            <person name="Kyrpides N.C."/>
            <person name="Ivanova N."/>
            <person name="Goker M."/>
            <person name="Woyke T."/>
            <person name="Klenk H.P."/>
            <person name="Bryant D.A."/>
        </authorList>
    </citation>
    <scope>NUCLEOTIDE SEQUENCE [LARGE SCALE GENOMIC DNA]</scope>
    <source>
        <strain evidence="5">ATCC 23779 / DSM 785 / 114-95</strain>
    </source>
</reference>
<dbReference type="InterPro" id="IPR001647">
    <property type="entry name" value="HTH_TetR"/>
</dbReference>
<feature type="domain" description="HTH tetR-type" evidence="3">
    <location>
        <begin position="1"/>
        <end position="61"/>
    </location>
</feature>
<dbReference type="GO" id="GO:0003677">
    <property type="term" value="F:DNA binding"/>
    <property type="evidence" value="ECO:0007669"/>
    <property type="project" value="UniProtKB-UniRule"/>
</dbReference>
<evidence type="ECO:0000256" key="2">
    <source>
        <dbReference type="PROSITE-ProRule" id="PRU00335"/>
    </source>
</evidence>
<keyword evidence="5" id="KW-1185">Reference proteome</keyword>
<dbReference type="KEGG" id="hau:Haur_0204"/>
<dbReference type="InterPro" id="IPR025722">
    <property type="entry name" value="TetR"/>
</dbReference>
<feature type="DNA-binding region" description="H-T-H motif" evidence="2">
    <location>
        <begin position="24"/>
        <end position="43"/>
    </location>
</feature>
<dbReference type="SUPFAM" id="SSF46689">
    <property type="entry name" value="Homeodomain-like"/>
    <property type="match status" value="1"/>
</dbReference>
<dbReference type="EMBL" id="CP000875">
    <property type="protein sequence ID" value="ABX02856.1"/>
    <property type="molecule type" value="Genomic_DNA"/>
</dbReference>
<dbReference type="eggNOG" id="COG1309">
    <property type="taxonomic scope" value="Bacteria"/>
</dbReference>
<dbReference type="InParanoid" id="A9B6F3"/>
<evidence type="ECO:0000256" key="1">
    <source>
        <dbReference type="ARBA" id="ARBA00023125"/>
    </source>
</evidence>
<evidence type="ECO:0000259" key="3">
    <source>
        <dbReference type="PROSITE" id="PS50977"/>
    </source>
</evidence>
<dbReference type="InterPro" id="IPR009057">
    <property type="entry name" value="Homeodomain-like_sf"/>
</dbReference>
<dbReference type="Gene3D" id="1.10.357.10">
    <property type="entry name" value="Tetracycline Repressor, domain 2"/>
    <property type="match status" value="1"/>
</dbReference>
<gene>
    <name evidence="4" type="ordered locus">Haur_0204</name>
</gene>
<dbReference type="PANTHER" id="PTHR43479:SF12">
    <property type="entry name" value="TRANSCRIPTIONAL REGULATORY PROTEIN"/>
    <property type="match status" value="1"/>
</dbReference>
<dbReference type="FunCoup" id="A9B6F3">
    <property type="interactions" value="42"/>
</dbReference>
<proteinExistence type="predicted"/>
<name>A9B6F3_HERA2</name>
<dbReference type="InterPro" id="IPR050624">
    <property type="entry name" value="HTH-type_Tx_Regulator"/>
</dbReference>
<dbReference type="Proteomes" id="UP000000787">
    <property type="component" value="Chromosome"/>
</dbReference>
<dbReference type="STRING" id="316274.Haur_0204"/>
<sequence length="191" mass="21996">MSKRDLILSTALELFNQKGTAEVSTNHIAEACSISPGNLYYHFRNKAAIIQALFEQLYAAWDTELSLPNDHTPQLSDLTNLVETNYQIIWRYRFVYRELVALLRQDLALHASFLSTRQRGFSGFQQLVEQFIAAGIMRPIEAKTLDQLMQICWLISEFWLNNLEIQQQSIEPSTINSGVSLMLRVLQPYII</sequence>